<dbReference type="Proteomes" id="UP000199541">
    <property type="component" value="Unassembled WGS sequence"/>
</dbReference>
<evidence type="ECO:0000313" key="4">
    <source>
        <dbReference type="Proteomes" id="UP000199541"/>
    </source>
</evidence>
<evidence type="ECO:0000313" key="3">
    <source>
        <dbReference type="EMBL" id="SDX93525.1"/>
    </source>
</evidence>
<proteinExistence type="predicted"/>
<keyword evidence="1" id="KW-1133">Transmembrane helix</keyword>
<dbReference type="EMBL" id="FNOB01000047">
    <property type="protein sequence ID" value="SDX93525.1"/>
    <property type="molecule type" value="Genomic_DNA"/>
</dbReference>
<feature type="transmembrane region" description="Helical" evidence="1">
    <location>
        <begin position="43"/>
        <end position="67"/>
    </location>
</feature>
<dbReference type="Proteomes" id="UP000634647">
    <property type="component" value="Unassembled WGS sequence"/>
</dbReference>
<evidence type="ECO:0000256" key="1">
    <source>
        <dbReference type="SAM" id="Phobius"/>
    </source>
</evidence>
<dbReference type="RefSeq" id="WP_035840554.1">
    <property type="nucleotide sequence ID" value="NZ_BNAB01000015.1"/>
</dbReference>
<keyword evidence="4" id="KW-1185">Reference proteome</keyword>
<comment type="caution">
    <text evidence="2">The sequence shown here is derived from an EMBL/GenBank/DDBJ whole genome shotgun (WGS) entry which is preliminary data.</text>
</comment>
<accession>A0AAN4UTG6</accession>
<reference evidence="2" key="3">
    <citation type="submission" date="2023-06" db="EMBL/GenBank/DDBJ databases">
        <authorList>
            <person name="Sun Q."/>
            <person name="Zhou Y."/>
        </authorList>
    </citation>
    <scope>NUCLEOTIDE SEQUENCE</scope>
    <source>
        <strain evidence="2">CGMCC 1.10859</strain>
    </source>
</reference>
<evidence type="ECO:0000313" key="5">
    <source>
        <dbReference type="Proteomes" id="UP000634647"/>
    </source>
</evidence>
<name>A0AAN4UTG6_9RHOB</name>
<protein>
    <submittedName>
        <fullName evidence="2">Uncharacterized protein</fullName>
    </submittedName>
</protein>
<dbReference type="EMBL" id="BNAB01000015">
    <property type="protein sequence ID" value="GHE04202.1"/>
    <property type="molecule type" value="Genomic_DNA"/>
</dbReference>
<keyword evidence="1" id="KW-0812">Transmembrane</keyword>
<dbReference type="AlphaFoldDB" id="A0AAN4UTG6"/>
<feature type="transmembrane region" description="Helical" evidence="1">
    <location>
        <begin position="105"/>
        <end position="125"/>
    </location>
</feature>
<feature type="transmembrane region" description="Helical" evidence="1">
    <location>
        <begin position="20"/>
        <end position="37"/>
    </location>
</feature>
<gene>
    <name evidence="2" type="ORF">GCM10008024_30550</name>
    <name evidence="3" type="ORF">SAMN05444006_14710</name>
</gene>
<evidence type="ECO:0000313" key="2">
    <source>
        <dbReference type="EMBL" id="GHE04202.1"/>
    </source>
</evidence>
<reference evidence="3 4" key="2">
    <citation type="submission" date="2016-10" db="EMBL/GenBank/DDBJ databases">
        <authorList>
            <person name="Varghese N."/>
            <person name="Submissions S."/>
        </authorList>
    </citation>
    <scope>NUCLEOTIDE SEQUENCE [LARGE SCALE GENOMIC DNA]</scope>
    <source>
        <strain evidence="3 4">DSM 24802</strain>
    </source>
</reference>
<feature type="transmembrane region" description="Helical" evidence="1">
    <location>
        <begin position="131"/>
        <end position="150"/>
    </location>
</feature>
<reference evidence="2" key="1">
    <citation type="journal article" date="2014" name="Int. J. Syst. Evol. Microbiol.">
        <title>Complete genome sequence of Corynebacterium casei LMG S-19264T (=DSM 44701T), isolated from a smear-ripened cheese.</title>
        <authorList>
            <consortium name="US DOE Joint Genome Institute (JGI-PGF)"/>
            <person name="Walter F."/>
            <person name="Albersmeier A."/>
            <person name="Kalinowski J."/>
            <person name="Ruckert C."/>
        </authorList>
    </citation>
    <scope>NUCLEOTIDE SEQUENCE</scope>
    <source>
        <strain evidence="2">CGMCC 1.10859</strain>
    </source>
</reference>
<keyword evidence="1" id="KW-0472">Membrane</keyword>
<sequence length="171" mass="18263">MDILKTSTDWAKAELLSNSIFALFGVMFVVASLGFWLRGETDMARAFMIPTLVAGVLMLVLGGGLFYGTWKSCSGFAPAFTRDAAGFVASEIERADRTMAQYGTAVFKVMPLMIAAAALLIAVLSGPGWRAALITAIVFLGLVMLIDSNANARLEAYKDRLLLGSGLVRVS</sequence>
<organism evidence="2 5">
    <name type="scientific">Allgaiera indica</name>
    <dbReference type="NCBI Taxonomy" id="765699"/>
    <lineage>
        <taxon>Bacteria</taxon>
        <taxon>Pseudomonadati</taxon>
        <taxon>Pseudomonadota</taxon>
        <taxon>Alphaproteobacteria</taxon>
        <taxon>Rhodobacterales</taxon>
        <taxon>Paracoccaceae</taxon>
        <taxon>Allgaiera</taxon>
    </lineage>
</organism>